<dbReference type="GO" id="GO:0043041">
    <property type="term" value="P:amino acid activation for nonribosomal peptide biosynthetic process"/>
    <property type="evidence" value="ECO:0007669"/>
    <property type="project" value="TreeGrafter"/>
</dbReference>
<dbReference type="GeneID" id="63694619"/>
<dbReference type="OrthoDB" id="416786at2759"/>
<dbReference type="Proteomes" id="UP000019804">
    <property type="component" value="Unassembled WGS sequence"/>
</dbReference>
<accession>A0A017RZY5</accession>
<dbReference type="Gene3D" id="3.30.559.30">
    <property type="entry name" value="Nonribosomal peptide synthetase, condensation domain"/>
    <property type="match status" value="1"/>
</dbReference>
<sequence>MSPRAFELIAAHSHVDDVVASAAKQCGVDSSQVQDIYPCTPLQKEMFLHSLSGRKSQLAREVVELAEDVDVPRLQQAWKHVYQGLPILRTRFVRTESGELVQVVVREDLVWQSQTDHSTADAQHLPALGKRLAHWALIPEGKSSPNGHLIVTIHHALFDTITLGHIFGAVFTVYQGIQLPVQPVSFASFLARVAENQTQRQDSHEFWRSYLSNCTASAFPALPSPDYHPSANNGCQRHIPLLTSTEPALQRHGLTLSTLVRGAWAIMLSKHTNSAEDVLFASLVSGRNVTLPGIDHLAAPTQAYVPIRISIPPNEPASSFLSRMQTQATAMTSFEHDGIDYIRSIDEHVRDTCSKIGHLLVVQPLPAEASPAEFPGRIVSGPRVNVAAMGEFTWHGLMVQCIILPGGVLVRACFDDGVLSPGGMEGVIDEFGRALGELVEGLDV</sequence>
<dbReference type="PANTHER" id="PTHR45527:SF1">
    <property type="entry name" value="FATTY ACID SYNTHASE"/>
    <property type="match status" value="1"/>
</dbReference>
<dbReference type="CDD" id="cd19545">
    <property type="entry name" value="FUM14_C_NRPS-like"/>
    <property type="match status" value="1"/>
</dbReference>
<dbReference type="SUPFAM" id="SSF52777">
    <property type="entry name" value="CoA-dependent acyltransferases"/>
    <property type="match status" value="2"/>
</dbReference>
<evidence type="ECO:0000313" key="2">
    <source>
        <dbReference type="EMBL" id="EYE90252.1"/>
    </source>
</evidence>
<dbReference type="Gene3D" id="3.30.559.10">
    <property type="entry name" value="Chloramphenicol acetyltransferase-like domain"/>
    <property type="match status" value="1"/>
</dbReference>
<name>A0A017RZY5_ASPRC</name>
<evidence type="ECO:0000313" key="3">
    <source>
        <dbReference type="Proteomes" id="UP000019804"/>
    </source>
</evidence>
<feature type="domain" description="Condensation" evidence="1">
    <location>
        <begin position="33"/>
        <end position="375"/>
    </location>
</feature>
<keyword evidence="2" id="KW-0012">Acyltransferase</keyword>
<dbReference type="GO" id="GO:0005737">
    <property type="term" value="C:cytoplasm"/>
    <property type="evidence" value="ECO:0007669"/>
    <property type="project" value="TreeGrafter"/>
</dbReference>
<dbReference type="EMBL" id="KK088464">
    <property type="protein sequence ID" value="EYE90252.1"/>
    <property type="molecule type" value="Genomic_DNA"/>
</dbReference>
<dbReference type="RefSeq" id="XP_040633942.1">
    <property type="nucleotide sequence ID" value="XM_040779495.1"/>
</dbReference>
<keyword evidence="2" id="KW-0808">Transferase</keyword>
<dbReference type="InterPro" id="IPR001242">
    <property type="entry name" value="Condensation_dom"/>
</dbReference>
<dbReference type="GO" id="GO:0044550">
    <property type="term" value="P:secondary metabolite biosynthetic process"/>
    <property type="evidence" value="ECO:0007669"/>
    <property type="project" value="TreeGrafter"/>
</dbReference>
<dbReference type="AlphaFoldDB" id="A0A017RZY5"/>
<dbReference type="InterPro" id="IPR023213">
    <property type="entry name" value="CAT-like_dom_sf"/>
</dbReference>
<keyword evidence="3" id="KW-1185">Reference proteome</keyword>
<protein>
    <submittedName>
        <fullName evidence="2">CoA-dependent acyltransferase</fullName>
    </submittedName>
</protein>
<dbReference type="STRING" id="1388766.A0A017RZY5"/>
<dbReference type="PANTHER" id="PTHR45527">
    <property type="entry name" value="NONRIBOSOMAL PEPTIDE SYNTHETASE"/>
    <property type="match status" value="1"/>
</dbReference>
<dbReference type="Pfam" id="PF00668">
    <property type="entry name" value="Condensation"/>
    <property type="match status" value="1"/>
</dbReference>
<evidence type="ECO:0000259" key="1">
    <source>
        <dbReference type="Pfam" id="PF00668"/>
    </source>
</evidence>
<organism evidence="2 3">
    <name type="scientific">Aspergillus ruber (strain CBS 135680)</name>
    <dbReference type="NCBI Taxonomy" id="1388766"/>
    <lineage>
        <taxon>Eukaryota</taxon>
        <taxon>Fungi</taxon>
        <taxon>Dikarya</taxon>
        <taxon>Ascomycota</taxon>
        <taxon>Pezizomycotina</taxon>
        <taxon>Eurotiomycetes</taxon>
        <taxon>Eurotiomycetidae</taxon>
        <taxon>Eurotiales</taxon>
        <taxon>Aspergillaceae</taxon>
        <taxon>Aspergillus</taxon>
        <taxon>Aspergillus subgen. Aspergillus</taxon>
    </lineage>
</organism>
<gene>
    <name evidence="2" type="ORF">EURHEDRAFT_382127</name>
</gene>
<proteinExistence type="predicted"/>
<dbReference type="GO" id="GO:0031177">
    <property type="term" value="F:phosphopantetheine binding"/>
    <property type="evidence" value="ECO:0007669"/>
    <property type="project" value="TreeGrafter"/>
</dbReference>
<reference evidence="3" key="1">
    <citation type="journal article" date="2014" name="Nat. Commun.">
        <title>Genomic adaptations of the halophilic Dead Sea filamentous fungus Eurotium rubrum.</title>
        <authorList>
            <person name="Kis-Papo T."/>
            <person name="Weig A.R."/>
            <person name="Riley R."/>
            <person name="Persoh D."/>
            <person name="Salamov A."/>
            <person name="Sun H."/>
            <person name="Lipzen A."/>
            <person name="Wasser S.P."/>
            <person name="Rambold G."/>
            <person name="Grigoriev I.V."/>
            <person name="Nevo E."/>
        </authorList>
    </citation>
    <scope>NUCLEOTIDE SEQUENCE [LARGE SCALE GENOMIC DNA]</scope>
    <source>
        <strain evidence="3">CBS 135680</strain>
    </source>
</reference>
<dbReference type="GO" id="GO:0016746">
    <property type="term" value="F:acyltransferase activity"/>
    <property type="evidence" value="ECO:0007669"/>
    <property type="project" value="UniProtKB-KW"/>
</dbReference>
<dbReference type="HOGENOM" id="CLU_616734_0_0_1"/>